<protein>
    <recommendedName>
        <fullName evidence="2">Reverse transcriptase domain-containing protein</fullName>
    </recommendedName>
</protein>
<evidence type="ECO:0000313" key="1">
    <source>
        <dbReference type="EMBL" id="CEK84024.1"/>
    </source>
</evidence>
<name>A0A0B7ASP0_9EUPU</name>
<reference evidence="1" key="1">
    <citation type="submission" date="2014-12" db="EMBL/GenBank/DDBJ databases">
        <title>Insight into the proteome of Arion vulgaris.</title>
        <authorList>
            <person name="Aradska J."/>
            <person name="Bulat T."/>
            <person name="Smidak R."/>
            <person name="Sarate P."/>
            <person name="Gangsoo J."/>
            <person name="Sialana F."/>
            <person name="Bilban M."/>
            <person name="Lubec G."/>
        </authorList>
    </citation>
    <scope>NUCLEOTIDE SEQUENCE</scope>
    <source>
        <tissue evidence="1">Skin</tissue>
    </source>
</reference>
<dbReference type="EMBL" id="HACG01037159">
    <property type="protein sequence ID" value="CEK84024.1"/>
    <property type="molecule type" value="Transcribed_RNA"/>
</dbReference>
<gene>
    <name evidence="1" type="primary">ORF140270</name>
</gene>
<dbReference type="AlphaFoldDB" id="A0A0B7ASP0"/>
<accession>A0A0B7ASP0</accession>
<dbReference type="PANTHER" id="PTHR47027">
    <property type="entry name" value="REVERSE TRANSCRIPTASE DOMAIN-CONTAINING PROTEIN"/>
    <property type="match status" value="1"/>
</dbReference>
<evidence type="ECO:0008006" key="2">
    <source>
        <dbReference type="Google" id="ProtNLM"/>
    </source>
</evidence>
<sequence length="86" mass="10302">MVSPMMHSLFVVKDLRFLLHLVIQFAGLILYRKLEHEIHDVQKGFRHGRGTRDHIFNLRDIIEKCRAYNVDLHTCFVDYIKALDYM</sequence>
<organism evidence="1">
    <name type="scientific">Arion vulgaris</name>
    <dbReference type="NCBI Taxonomy" id="1028688"/>
    <lineage>
        <taxon>Eukaryota</taxon>
        <taxon>Metazoa</taxon>
        <taxon>Spiralia</taxon>
        <taxon>Lophotrochozoa</taxon>
        <taxon>Mollusca</taxon>
        <taxon>Gastropoda</taxon>
        <taxon>Heterobranchia</taxon>
        <taxon>Euthyneura</taxon>
        <taxon>Panpulmonata</taxon>
        <taxon>Eupulmonata</taxon>
        <taxon>Stylommatophora</taxon>
        <taxon>Helicina</taxon>
        <taxon>Arionoidea</taxon>
        <taxon>Arionidae</taxon>
        <taxon>Arion</taxon>
    </lineage>
</organism>
<proteinExistence type="predicted"/>
<dbReference type="PANTHER" id="PTHR47027:SF8">
    <property type="entry name" value="RIBONUCLEASE H"/>
    <property type="match status" value="1"/>
</dbReference>